<reference evidence="2 3" key="1">
    <citation type="journal article" date="2019" name="Commun. Biol.">
        <title>The bagworm genome reveals a unique fibroin gene that provides high tensile strength.</title>
        <authorList>
            <person name="Kono N."/>
            <person name="Nakamura H."/>
            <person name="Ohtoshi R."/>
            <person name="Tomita M."/>
            <person name="Numata K."/>
            <person name="Arakawa K."/>
        </authorList>
    </citation>
    <scope>NUCLEOTIDE SEQUENCE [LARGE SCALE GENOMIC DNA]</scope>
</reference>
<sequence length="78" mass="8622">MVAQRLGGSQSNRELSDHVGPTVSDVDITSITVVVRSRRPVLAQRGRVMSRVPLSEINRWGERVLAPVLGRLKPDSFD</sequence>
<name>A0A4C1UES6_EUMVA</name>
<proteinExistence type="predicted"/>
<dbReference type="AlphaFoldDB" id="A0A4C1UES6"/>
<keyword evidence="3" id="KW-1185">Reference proteome</keyword>
<dbReference type="Proteomes" id="UP000299102">
    <property type="component" value="Unassembled WGS sequence"/>
</dbReference>
<gene>
    <name evidence="2" type="ORF">EVAR_20796_1</name>
</gene>
<evidence type="ECO:0000313" key="2">
    <source>
        <dbReference type="EMBL" id="GBP24472.1"/>
    </source>
</evidence>
<protein>
    <submittedName>
        <fullName evidence="2">Uncharacterized protein</fullName>
    </submittedName>
</protein>
<evidence type="ECO:0000256" key="1">
    <source>
        <dbReference type="SAM" id="MobiDB-lite"/>
    </source>
</evidence>
<evidence type="ECO:0000313" key="3">
    <source>
        <dbReference type="Proteomes" id="UP000299102"/>
    </source>
</evidence>
<organism evidence="2 3">
    <name type="scientific">Eumeta variegata</name>
    <name type="common">Bagworm moth</name>
    <name type="synonym">Eumeta japonica</name>
    <dbReference type="NCBI Taxonomy" id="151549"/>
    <lineage>
        <taxon>Eukaryota</taxon>
        <taxon>Metazoa</taxon>
        <taxon>Ecdysozoa</taxon>
        <taxon>Arthropoda</taxon>
        <taxon>Hexapoda</taxon>
        <taxon>Insecta</taxon>
        <taxon>Pterygota</taxon>
        <taxon>Neoptera</taxon>
        <taxon>Endopterygota</taxon>
        <taxon>Lepidoptera</taxon>
        <taxon>Glossata</taxon>
        <taxon>Ditrysia</taxon>
        <taxon>Tineoidea</taxon>
        <taxon>Psychidae</taxon>
        <taxon>Oiketicinae</taxon>
        <taxon>Eumeta</taxon>
    </lineage>
</organism>
<accession>A0A4C1UES6</accession>
<dbReference type="EMBL" id="BGZK01000162">
    <property type="protein sequence ID" value="GBP24472.1"/>
    <property type="molecule type" value="Genomic_DNA"/>
</dbReference>
<feature type="region of interest" description="Disordered" evidence="1">
    <location>
        <begin position="1"/>
        <end position="22"/>
    </location>
</feature>
<comment type="caution">
    <text evidence="2">The sequence shown here is derived from an EMBL/GenBank/DDBJ whole genome shotgun (WGS) entry which is preliminary data.</text>
</comment>